<organism evidence="1">
    <name type="scientific">Arundo donax</name>
    <name type="common">Giant reed</name>
    <name type="synonym">Donax arundinaceus</name>
    <dbReference type="NCBI Taxonomy" id="35708"/>
    <lineage>
        <taxon>Eukaryota</taxon>
        <taxon>Viridiplantae</taxon>
        <taxon>Streptophyta</taxon>
        <taxon>Embryophyta</taxon>
        <taxon>Tracheophyta</taxon>
        <taxon>Spermatophyta</taxon>
        <taxon>Magnoliopsida</taxon>
        <taxon>Liliopsida</taxon>
        <taxon>Poales</taxon>
        <taxon>Poaceae</taxon>
        <taxon>PACMAD clade</taxon>
        <taxon>Arundinoideae</taxon>
        <taxon>Arundineae</taxon>
        <taxon>Arundo</taxon>
    </lineage>
</organism>
<protein>
    <submittedName>
        <fullName evidence="1">Uncharacterized protein</fullName>
    </submittedName>
</protein>
<name>A0A0A9GW88_ARUDO</name>
<reference evidence="1" key="2">
    <citation type="journal article" date="2015" name="Data Brief">
        <title>Shoot transcriptome of the giant reed, Arundo donax.</title>
        <authorList>
            <person name="Barrero R.A."/>
            <person name="Guerrero F.D."/>
            <person name="Moolhuijzen P."/>
            <person name="Goolsby J.A."/>
            <person name="Tidwell J."/>
            <person name="Bellgard S.E."/>
            <person name="Bellgard M.I."/>
        </authorList>
    </citation>
    <scope>NUCLEOTIDE SEQUENCE</scope>
    <source>
        <tissue evidence="1">Shoot tissue taken approximately 20 cm above the soil surface</tissue>
    </source>
</reference>
<dbReference type="EMBL" id="GBRH01168641">
    <property type="protein sequence ID" value="JAE29255.1"/>
    <property type="molecule type" value="Transcribed_RNA"/>
</dbReference>
<proteinExistence type="predicted"/>
<sequence>MLPPWRRPRAAQ</sequence>
<accession>A0A0A9GW88</accession>
<reference evidence="1" key="1">
    <citation type="submission" date="2014-09" db="EMBL/GenBank/DDBJ databases">
        <authorList>
            <person name="Magalhaes I.L.F."/>
            <person name="Oliveira U."/>
            <person name="Santos F.R."/>
            <person name="Vidigal T.H.D.A."/>
            <person name="Brescovit A.D."/>
            <person name="Santos A.J."/>
        </authorList>
    </citation>
    <scope>NUCLEOTIDE SEQUENCE</scope>
    <source>
        <tissue evidence="1">Shoot tissue taken approximately 20 cm above the soil surface</tissue>
    </source>
</reference>
<evidence type="ECO:0000313" key="1">
    <source>
        <dbReference type="EMBL" id="JAE29255.1"/>
    </source>
</evidence>